<dbReference type="InterPro" id="IPR036890">
    <property type="entry name" value="HATPase_C_sf"/>
</dbReference>
<dbReference type="GO" id="GO:0016020">
    <property type="term" value="C:membrane"/>
    <property type="evidence" value="ECO:0007669"/>
    <property type="project" value="InterPro"/>
</dbReference>
<keyword evidence="9" id="KW-0472">Membrane</keyword>
<keyword evidence="3" id="KW-0597">Phosphoprotein</keyword>
<dbReference type="AlphaFoldDB" id="A0A939IWB0"/>
<feature type="transmembrane region" description="Helical" evidence="9">
    <location>
        <begin position="64"/>
        <end position="93"/>
    </location>
</feature>
<feature type="transmembrane region" description="Helical" evidence="9">
    <location>
        <begin position="13"/>
        <end position="34"/>
    </location>
</feature>
<dbReference type="Gene3D" id="1.20.5.1930">
    <property type="match status" value="1"/>
</dbReference>
<keyword evidence="9" id="KW-0812">Transmembrane</keyword>
<keyword evidence="7" id="KW-0067">ATP-binding</keyword>
<dbReference type="GO" id="GO:0000155">
    <property type="term" value="F:phosphorelay sensor kinase activity"/>
    <property type="evidence" value="ECO:0007669"/>
    <property type="project" value="InterPro"/>
</dbReference>
<keyword evidence="9" id="KW-1133">Transmembrane helix</keyword>
<dbReference type="Pfam" id="PF07730">
    <property type="entry name" value="HisKA_3"/>
    <property type="match status" value="1"/>
</dbReference>
<comment type="catalytic activity">
    <reaction evidence="1">
        <text>ATP + protein L-histidine = ADP + protein N-phospho-L-histidine.</text>
        <dbReference type="EC" id="2.7.13.3"/>
    </reaction>
</comment>
<evidence type="ECO:0000256" key="9">
    <source>
        <dbReference type="SAM" id="Phobius"/>
    </source>
</evidence>
<comment type="caution">
    <text evidence="11">The sequence shown here is derived from an EMBL/GenBank/DDBJ whole genome shotgun (WGS) entry which is preliminary data.</text>
</comment>
<dbReference type="Gene3D" id="3.30.565.10">
    <property type="entry name" value="Histidine kinase-like ATPase, C-terminal domain"/>
    <property type="match status" value="1"/>
</dbReference>
<gene>
    <name evidence="11" type="ORF">JF543_11245</name>
</gene>
<evidence type="ECO:0000313" key="11">
    <source>
        <dbReference type="EMBL" id="MBN8206528.1"/>
    </source>
</evidence>
<feature type="transmembrane region" description="Helical" evidence="9">
    <location>
        <begin position="105"/>
        <end position="122"/>
    </location>
</feature>
<evidence type="ECO:0000313" key="12">
    <source>
        <dbReference type="Proteomes" id="UP000664385"/>
    </source>
</evidence>
<evidence type="ECO:0000256" key="6">
    <source>
        <dbReference type="ARBA" id="ARBA00022777"/>
    </source>
</evidence>
<proteinExistence type="predicted"/>
<evidence type="ECO:0000256" key="2">
    <source>
        <dbReference type="ARBA" id="ARBA00012438"/>
    </source>
</evidence>
<reference evidence="11" key="1">
    <citation type="submission" date="2020-12" db="EMBL/GenBank/DDBJ databases">
        <title>PHA producing bacteria isolated from mangrove.</title>
        <authorList>
            <person name="Zheng W."/>
            <person name="Yu S."/>
            <person name="Huang Y."/>
        </authorList>
    </citation>
    <scope>NUCLEOTIDE SEQUENCE</scope>
    <source>
        <strain evidence="11">GN8-5</strain>
    </source>
</reference>
<keyword evidence="5" id="KW-0547">Nucleotide-binding</keyword>
<keyword evidence="8" id="KW-0902">Two-component regulatory system</keyword>
<dbReference type="PANTHER" id="PTHR24421">
    <property type="entry name" value="NITRATE/NITRITE SENSOR PROTEIN NARX-RELATED"/>
    <property type="match status" value="1"/>
</dbReference>
<dbReference type="EC" id="2.7.13.3" evidence="2"/>
<evidence type="ECO:0000256" key="7">
    <source>
        <dbReference type="ARBA" id="ARBA00022840"/>
    </source>
</evidence>
<dbReference type="EMBL" id="JAEMWU010000002">
    <property type="protein sequence ID" value="MBN8206528.1"/>
    <property type="molecule type" value="Genomic_DNA"/>
</dbReference>
<dbReference type="Proteomes" id="UP000664385">
    <property type="component" value="Unassembled WGS sequence"/>
</dbReference>
<name>A0A939IWB0_9MICO</name>
<feature type="transmembrane region" description="Helical" evidence="9">
    <location>
        <begin position="128"/>
        <end position="146"/>
    </location>
</feature>
<dbReference type="InterPro" id="IPR050482">
    <property type="entry name" value="Sensor_HK_TwoCompSys"/>
</dbReference>
<dbReference type="GO" id="GO:0046983">
    <property type="term" value="F:protein dimerization activity"/>
    <property type="evidence" value="ECO:0007669"/>
    <property type="project" value="InterPro"/>
</dbReference>
<evidence type="ECO:0000256" key="3">
    <source>
        <dbReference type="ARBA" id="ARBA00022553"/>
    </source>
</evidence>
<accession>A0A939IWB0</accession>
<protein>
    <recommendedName>
        <fullName evidence="2">histidine kinase</fullName>
        <ecNumber evidence="2">2.7.13.3</ecNumber>
    </recommendedName>
</protein>
<evidence type="ECO:0000256" key="8">
    <source>
        <dbReference type="ARBA" id="ARBA00023012"/>
    </source>
</evidence>
<sequence length="378" mass="39525">MSVTREPGLRVPAWVHDVVASVLIVAFNAAVVAFRPGEISPAWVVATSAPAALMFVRRRYPRTVLAAVIVFSVVATLLPPSGAGTIVAPAFALFSTASVVPRWRGWMLTAGCAVVLAVAVSVGQDVSFGAALAQSGLVCGIAMALADAARTRRAYTDELRLRALRAEQTREAEAARAVAEDRLRIARDLHDSVAHRISVMSLSAGVASSTLESNPQAAQEALSTIRSASRAVLTDIGALLGSLREQTVVGLASLDELVGDFATAGLEVDVRVDGDVAALPAPVDVLAYRVVQEGLTNAMKHGDGDARLGITVTPEQVRVKVRNRVGRAARTHTSVGASYGLLGMRERVEEAGGVLEAGRVGDEHALSVRVPLAAQVRA</sequence>
<keyword evidence="4" id="KW-0808">Transferase</keyword>
<dbReference type="InterPro" id="IPR011712">
    <property type="entry name" value="Sig_transdc_His_kin_sub3_dim/P"/>
</dbReference>
<evidence type="ECO:0000256" key="5">
    <source>
        <dbReference type="ARBA" id="ARBA00022741"/>
    </source>
</evidence>
<dbReference type="RefSeq" id="WP_206824390.1">
    <property type="nucleotide sequence ID" value="NZ_JAEMWU010000002.1"/>
</dbReference>
<organism evidence="11 12">
    <name type="scientific">Microbacterium esteraromaticum</name>
    <dbReference type="NCBI Taxonomy" id="57043"/>
    <lineage>
        <taxon>Bacteria</taxon>
        <taxon>Bacillati</taxon>
        <taxon>Actinomycetota</taxon>
        <taxon>Actinomycetes</taxon>
        <taxon>Micrococcales</taxon>
        <taxon>Microbacteriaceae</taxon>
        <taxon>Microbacterium</taxon>
    </lineage>
</organism>
<keyword evidence="6 11" id="KW-0418">Kinase</keyword>
<dbReference type="CDD" id="cd16917">
    <property type="entry name" value="HATPase_UhpB-NarQ-NarX-like"/>
    <property type="match status" value="1"/>
</dbReference>
<evidence type="ECO:0000256" key="4">
    <source>
        <dbReference type="ARBA" id="ARBA00022679"/>
    </source>
</evidence>
<evidence type="ECO:0000256" key="1">
    <source>
        <dbReference type="ARBA" id="ARBA00000085"/>
    </source>
</evidence>
<evidence type="ECO:0000259" key="10">
    <source>
        <dbReference type="Pfam" id="PF07730"/>
    </source>
</evidence>
<dbReference type="GO" id="GO:0005524">
    <property type="term" value="F:ATP binding"/>
    <property type="evidence" value="ECO:0007669"/>
    <property type="project" value="UniProtKB-KW"/>
</dbReference>
<feature type="transmembrane region" description="Helical" evidence="9">
    <location>
        <begin position="41"/>
        <end position="58"/>
    </location>
</feature>
<dbReference type="SUPFAM" id="SSF55874">
    <property type="entry name" value="ATPase domain of HSP90 chaperone/DNA topoisomerase II/histidine kinase"/>
    <property type="match status" value="1"/>
</dbReference>
<feature type="domain" description="Signal transduction histidine kinase subgroup 3 dimerisation and phosphoacceptor" evidence="10">
    <location>
        <begin position="182"/>
        <end position="246"/>
    </location>
</feature>
<dbReference type="PANTHER" id="PTHR24421:SF10">
    <property type="entry name" value="NITRATE_NITRITE SENSOR PROTEIN NARQ"/>
    <property type="match status" value="1"/>
</dbReference>